<dbReference type="AlphaFoldDB" id="A0A172T2M3"/>
<feature type="transmembrane region" description="Helical" evidence="5">
    <location>
        <begin position="235"/>
        <end position="256"/>
    </location>
</feature>
<dbReference type="PANTHER" id="PTHR43229:SF2">
    <property type="entry name" value="NODULATION PROTEIN J"/>
    <property type="match status" value="1"/>
</dbReference>
<keyword evidence="3 5" id="KW-1133">Transmembrane helix</keyword>
<dbReference type="OMA" id="EYTFMAP"/>
<dbReference type="PATRIC" id="fig|93466.3.peg.684"/>
<keyword evidence="2 5" id="KW-0812">Transmembrane</keyword>
<evidence type="ECO:0000259" key="6">
    <source>
        <dbReference type="Pfam" id="PF01061"/>
    </source>
</evidence>
<dbReference type="InterPro" id="IPR051784">
    <property type="entry name" value="Nod_factor_ABC_transporter"/>
</dbReference>
<reference evidence="7 9" key="1">
    <citation type="submission" date="2014-08" db="EMBL/GenBank/DDBJ databases">
        <title>Fervidobacterium pennivorans DYC genome.</title>
        <authorList>
            <person name="Wushke S."/>
        </authorList>
    </citation>
    <scope>NUCLEOTIDE SEQUENCE [LARGE SCALE GENOMIC DNA]</scope>
    <source>
        <strain evidence="7 9">DYC</strain>
    </source>
</reference>
<dbReference type="PANTHER" id="PTHR43229">
    <property type="entry name" value="NODULATION PROTEIN J"/>
    <property type="match status" value="1"/>
</dbReference>
<feature type="transmembrane region" description="Helical" evidence="5">
    <location>
        <begin position="143"/>
        <end position="171"/>
    </location>
</feature>
<feature type="domain" description="ABC-2 type transporter transmembrane" evidence="6">
    <location>
        <begin position="6"/>
        <end position="220"/>
    </location>
</feature>
<evidence type="ECO:0000256" key="4">
    <source>
        <dbReference type="ARBA" id="ARBA00023136"/>
    </source>
</evidence>
<feature type="transmembrane region" description="Helical" evidence="5">
    <location>
        <begin position="120"/>
        <end position="136"/>
    </location>
</feature>
<evidence type="ECO:0000256" key="2">
    <source>
        <dbReference type="ARBA" id="ARBA00022692"/>
    </source>
</evidence>
<evidence type="ECO:0000256" key="1">
    <source>
        <dbReference type="ARBA" id="ARBA00004141"/>
    </source>
</evidence>
<dbReference type="Proteomes" id="UP000077096">
    <property type="component" value="Chromosome"/>
</dbReference>
<evidence type="ECO:0000313" key="8">
    <source>
        <dbReference type="EMBL" id="HGU42037.1"/>
    </source>
</evidence>
<gene>
    <name evidence="8" type="ORF">ENT72_03825</name>
    <name evidence="7" type="ORF">JM64_03160</name>
</gene>
<dbReference type="KEGG" id="fng:JM64_03160"/>
<accession>A0A172T2M3</accession>
<dbReference type="OrthoDB" id="42944at2"/>
<name>A0A172T2M3_FERPE</name>
<evidence type="ECO:0000313" key="9">
    <source>
        <dbReference type="Proteomes" id="UP000077096"/>
    </source>
</evidence>
<feature type="transmembrane region" description="Helical" evidence="5">
    <location>
        <begin position="20"/>
        <end position="41"/>
    </location>
</feature>
<evidence type="ECO:0000256" key="5">
    <source>
        <dbReference type="SAM" id="Phobius"/>
    </source>
</evidence>
<feature type="transmembrane region" description="Helical" evidence="5">
    <location>
        <begin position="177"/>
        <end position="197"/>
    </location>
</feature>
<reference evidence="8" key="2">
    <citation type="journal article" date="2020" name="mSystems">
        <title>Genome- and Community-Level Interaction Insights into Carbon Utilization and Element Cycling Functions of Hydrothermarchaeota in Hydrothermal Sediment.</title>
        <authorList>
            <person name="Zhou Z."/>
            <person name="Liu Y."/>
            <person name="Xu W."/>
            <person name="Pan J."/>
            <person name="Luo Z.H."/>
            <person name="Li M."/>
        </authorList>
    </citation>
    <scope>NUCLEOTIDE SEQUENCE [LARGE SCALE GENOMIC DNA]</scope>
    <source>
        <strain evidence="8">SpSt-604</strain>
    </source>
</reference>
<organism evidence="7 9">
    <name type="scientific">Fervidobacterium pennivorans</name>
    <dbReference type="NCBI Taxonomy" id="93466"/>
    <lineage>
        <taxon>Bacteria</taxon>
        <taxon>Thermotogati</taxon>
        <taxon>Thermotogota</taxon>
        <taxon>Thermotogae</taxon>
        <taxon>Thermotogales</taxon>
        <taxon>Fervidobacteriaceae</taxon>
        <taxon>Fervidobacterium</taxon>
    </lineage>
</organism>
<dbReference type="GO" id="GO:0016020">
    <property type="term" value="C:membrane"/>
    <property type="evidence" value="ECO:0007669"/>
    <property type="project" value="UniProtKB-SubCell"/>
</dbReference>
<evidence type="ECO:0000313" key="7">
    <source>
        <dbReference type="EMBL" id="ANE41103.1"/>
    </source>
</evidence>
<dbReference type="EMBL" id="DSZT01000121">
    <property type="protein sequence ID" value="HGU42037.1"/>
    <property type="molecule type" value="Genomic_DNA"/>
</dbReference>
<protein>
    <submittedName>
        <fullName evidence="7 8">ABC transporter</fullName>
    </submittedName>
</protein>
<feature type="transmembrane region" description="Helical" evidence="5">
    <location>
        <begin position="61"/>
        <end position="85"/>
    </location>
</feature>
<dbReference type="EMBL" id="CP011393">
    <property type="protein sequence ID" value="ANE41103.1"/>
    <property type="molecule type" value="Genomic_DNA"/>
</dbReference>
<comment type="subcellular location">
    <subcellularLocation>
        <location evidence="1">Membrane</location>
        <topology evidence="1">Multi-pass membrane protein</topology>
    </subcellularLocation>
</comment>
<dbReference type="Pfam" id="PF01061">
    <property type="entry name" value="ABC2_membrane"/>
    <property type="match status" value="1"/>
</dbReference>
<dbReference type="GO" id="GO:0140359">
    <property type="term" value="F:ABC-type transporter activity"/>
    <property type="evidence" value="ECO:0007669"/>
    <property type="project" value="InterPro"/>
</dbReference>
<sequence>MVRGLYLIKAQFLSAKRYKIDFYGSFFVPLLTIIPLLFLYYLGSKSNIVKFFYGTSNTTNIFGYLALGAAYWNYVEILWGVIFTLRRYMRIGQFEEIFLTPVSGLEYILSWSVFGISRVTIESVPILILALLSNLLTIKPLNLLLFICSFVISIIASFGFVFLFFGLTLLLKDADELVSLVGNAAPLIGGMFFPVTVLPKFLRYVSYVFPFTWGLDLSRHFLMGTKTIFDLKSEFMIFTVISFLYIIAGYLSYVILQHKARQKGVHGF</sequence>
<evidence type="ECO:0000256" key="3">
    <source>
        <dbReference type="ARBA" id="ARBA00022989"/>
    </source>
</evidence>
<keyword evidence="4 5" id="KW-0472">Membrane</keyword>
<proteinExistence type="predicted"/>
<dbReference type="InterPro" id="IPR013525">
    <property type="entry name" value="ABC2_TM"/>
</dbReference>